<proteinExistence type="predicted"/>
<reference evidence="2 3" key="1">
    <citation type="submission" date="2024-10" db="EMBL/GenBank/DDBJ databases">
        <title>The Natural Products Discovery Center: Release of the First 8490 Sequenced Strains for Exploring Actinobacteria Biosynthetic Diversity.</title>
        <authorList>
            <person name="Kalkreuter E."/>
            <person name="Kautsar S.A."/>
            <person name="Yang D."/>
            <person name="Bader C.D."/>
            <person name="Teijaro C.N."/>
            <person name="Fluegel L."/>
            <person name="Davis C.M."/>
            <person name="Simpson J.R."/>
            <person name="Lauterbach L."/>
            <person name="Steele A.D."/>
            <person name="Gui C."/>
            <person name="Meng S."/>
            <person name="Li G."/>
            <person name="Viehrig K."/>
            <person name="Ye F."/>
            <person name="Su P."/>
            <person name="Kiefer A.F."/>
            <person name="Nichols A."/>
            <person name="Cepeda A.J."/>
            <person name="Yan W."/>
            <person name="Fan B."/>
            <person name="Jiang Y."/>
            <person name="Adhikari A."/>
            <person name="Zheng C.-J."/>
            <person name="Schuster L."/>
            <person name="Cowan T.M."/>
            <person name="Smanski M.J."/>
            <person name="Chevrette M.G."/>
            <person name="De Carvalho L.P.S."/>
            <person name="Shen B."/>
        </authorList>
    </citation>
    <scope>NUCLEOTIDE SEQUENCE [LARGE SCALE GENOMIC DNA]</scope>
    <source>
        <strain evidence="2 3">NPDC004045</strain>
    </source>
</reference>
<accession>A0ABW6PUE8</accession>
<comment type="caution">
    <text evidence="2">The sequence shown here is derived from an EMBL/GenBank/DDBJ whole genome shotgun (WGS) entry which is preliminary data.</text>
</comment>
<keyword evidence="3" id="KW-1185">Reference proteome</keyword>
<dbReference type="EMBL" id="JBIAMX010000016">
    <property type="protein sequence ID" value="MFF0545805.1"/>
    <property type="molecule type" value="Genomic_DNA"/>
</dbReference>
<gene>
    <name evidence="2" type="ORF">ACFYTF_23485</name>
</gene>
<feature type="region of interest" description="Disordered" evidence="1">
    <location>
        <begin position="93"/>
        <end position="113"/>
    </location>
</feature>
<dbReference type="RefSeq" id="WP_387702239.1">
    <property type="nucleotide sequence ID" value="NZ_JBIAMX010000016.1"/>
</dbReference>
<evidence type="ECO:0000256" key="1">
    <source>
        <dbReference type="SAM" id="MobiDB-lite"/>
    </source>
</evidence>
<name>A0ABW6PUE8_9NOCA</name>
<evidence type="ECO:0000313" key="3">
    <source>
        <dbReference type="Proteomes" id="UP001601444"/>
    </source>
</evidence>
<feature type="compositionally biased region" description="Low complexity" evidence="1">
    <location>
        <begin position="16"/>
        <end position="25"/>
    </location>
</feature>
<dbReference type="Proteomes" id="UP001601444">
    <property type="component" value="Unassembled WGS sequence"/>
</dbReference>
<protein>
    <submittedName>
        <fullName evidence="2">Uncharacterized protein</fullName>
    </submittedName>
</protein>
<organism evidence="2 3">
    <name type="scientific">Nocardia thailandica</name>
    <dbReference type="NCBI Taxonomy" id="257275"/>
    <lineage>
        <taxon>Bacteria</taxon>
        <taxon>Bacillati</taxon>
        <taxon>Actinomycetota</taxon>
        <taxon>Actinomycetes</taxon>
        <taxon>Mycobacteriales</taxon>
        <taxon>Nocardiaceae</taxon>
        <taxon>Nocardia</taxon>
    </lineage>
</organism>
<evidence type="ECO:0000313" key="2">
    <source>
        <dbReference type="EMBL" id="MFF0545805.1"/>
    </source>
</evidence>
<sequence length="113" mass="12511">MESPIADLDRFEPVPARRTAARAGVAGTGGTELLGEAVVPSVADPENRAPELFRALGRAEVRTRIPLRTRDADELAEQLARRRPHPEWRPWVGRLRRDARRETAGTVNAPSAR</sequence>
<feature type="region of interest" description="Disordered" evidence="1">
    <location>
        <begin position="1"/>
        <end position="30"/>
    </location>
</feature>